<keyword evidence="5 6" id="KW-0456">Lyase</keyword>
<evidence type="ECO:0000256" key="1">
    <source>
        <dbReference type="ARBA" id="ARBA00022741"/>
    </source>
</evidence>
<comment type="subunit">
    <text evidence="6">Homotetramer.</text>
</comment>
<evidence type="ECO:0000256" key="5">
    <source>
        <dbReference type="ARBA" id="ARBA00023239"/>
    </source>
</evidence>
<comment type="catalytic activity">
    <reaction evidence="6">
        <text>(6S)-NADPHX + ADP = AMP + phosphate + NADPH + H(+)</text>
        <dbReference type="Rhea" id="RHEA:32235"/>
        <dbReference type="ChEBI" id="CHEBI:15378"/>
        <dbReference type="ChEBI" id="CHEBI:43474"/>
        <dbReference type="ChEBI" id="CHEBI:57783"/>
        <dbReference type="ChEBI" id="CHEBI:64076"/>
        <dbReference type="ChEBI" id="CHEBI:456215"/>
        <dbReference type="ChEBI" id="CHEBI:456216"/>
        <dbReference type="EC" id="4.2.1.136"/>
    </reaction>
</comment>
<comment type="catalytic activity">
    <reaction evidence="6">
        <text>(6S)-NADHX + ADP = AMP + phosphate + NADH + H(+)</text>
        <dbReference type="Rhea" id="RHEA:32223"/>
        <dbReference type="ChEBI" id="CHEBI:15378"/>
        <dbReference type="ChEBI" id="CHEBI:43474"/>
        <dbReference type="ChEBI" id="CHEBI:57945"/>
        <dbReference type="ChEBI" id="CHEBI:64074"/>
        <dbReference type="ChEBI" id="CHEBI:456215"/>
        <dbReference type="ChEBI" id="CHEBI:456216"/>
        <dbReference type="EC" id="4.2.1.136"/>
    </reaction>
</comment>
<keyword evidence="4 6" id="KW-0520">NAD</keyword>
<feature type="binding site" evidence="6">
    <location>
        <position position="40"/>
    </location>
    <ligand>
        <name>(6S)-NADPHX</name>
        <dbReference type="ChEBI" id="CHEBI:64076"/>
    </ligand>
</feature>
<evidence type="ECO:0000256" key="6">
    <source>
        <dbReference type="HAMAP-Rule" id="MF_01965"/>
    </source>
</evidence>
<dbReference type="PANTHER" id="PTHR12592">
    <property type="entry name" value="ATP-DEPENDENT (S)-NAD(P)H-HYDRATE DEHYDRATASE FAMILY MEMBER"/>
    <property type="match status" value="1"/>
</dbReference>
<dbReference type="GO" id="GO:0046496">
    <property type="term" value="P:nicotinamide nucleotide metabolic process"/>
    <property type="evidence" value="ECO:0007669"/>
    <property type="project" value="UniProtKB-UniRule"/>
</dbReference>
<keyword evidence="3 6" id="KW-0521">NADP</keyword>
<feature type="binding site" evidence="6">
    <location>
        <begin position="191"/>
        <end position="195"/>
    </location>
    <ligand>
        <name>AMP</name>
        <dbReference type="ChEBI" id="CHEBI:456215"/>
    </ligand>
</feature>
<evidence type="ECO:0000256" key="3">
    <source>
        <dbReference type="ARBA" id="ARBA00022857"/>
    </source>
</evidence>
<dbReference type="GO" id="GO:0052856">
    <property type="term" value="F:NAD(P)HX epimerase activity"/>
    <property type="evidence" value="ECO:0007669"/>
    <property type="project" value="TreeGrafter"/>
</dbReference>
<proteinExistence type="inferred from homology"/>
<dbReference type="CDD" id="cd01171">
    <property type="entry name" value="YXKO-related"/>
    <property type="match status" value="1"/>
</dbReference>
<dbReference type="PROSITE" id="PS01050">
    <property type="entry name" value="YJEF_C_2"/>
    <property type="match status" value="1"/>
</dbReference>
<feature type="binding site" evidence="6">
    <location>
        <position position="221"/>
    </location>
    <ligand>
        <name>(6S)-NADPHX</name>
        <dbReference type="ChEBI" id="CHEBI:64076"/>
    </ligand>
</feature>
<evidence type="ECO:0000256" key="4">
    <source>
        <dbReference type="ARBA" id="ARBA00023027"/>
    </source>
</evidence>
<dbReference type="InterPro" id="IPR000631">
    <property type="entry name" value="CARKD"/>
</dbReference>
<feature type="binding site" evidence="6">
    <location>
        <position position="153"/>
    </location>
    <ligand>
        <name>(6S)-NADPHX</name>
        <dbReference type="ChEBI" id="CHEBI:64076"/>
    </ligand>
</feature>
<reference evidence="8" key="1">
    <citation type="submission" date="2022-01" db="EMBL/GenBank/DDBJ databases">
        <title>VMRC isolate genome collection.</title>
        <authorList>
            <person name="France M."/>
            <person name="Rutt L."/>
            <person name="Humphrys M."/>
            <person name="Ravel J."/>
        </authorList>
    </citation>
    <scope>NUCLEOTIDE SEQUENCE</scope>
    <source>
        <strain evidence="8">C0127B5</strain>
    </source>
</reference>
<dbReference type="PANTHER" id="PTHR12592:SF0">
    <property type="entry name" value="ATP-DEPENDENT (S)-NAD(P)H-HYDRATE DEHYDRATASE"/>
    <property type="match status" value="1"/>
</dbReference>
<evidence type="ECO:0000259" key="7">
    <source>
        <dbReference type="PROSITE" id="PS51383"/>
    </source>
</evidence>
<accession>A0AAP3M461</accession>
<dbReference type="PROSITE" id="PS51383">
    <property type="entry name" value="YJEF_C_3"/>
    <property type="match status" value="1"/>
</dbReference>
<feature type="domain" description="YjeF C-terminal" evidence="7">
    <location>
        <begin position="5"/>
        <end position="278"/>
    </location>
</feature>
<evidence type="ECO:0000313" key="8">
    <source>
        <dbReference type="EMBL" id="MCZ3845226.1"/>
    </source>
</evidence>
<dbReference type="InterPro" id="IPR017953">
    <property type="entry name" value="Carbohydrate_kinase_pred_CS"/>
</dbReference>
<sequence>MIEISDKVVRSTIFKRPSNSYKGMYGRVLLIGGNLNFGGAIIMSAEATVNSGAGLTSVATDINNLCSLHSRIPEVMFIDWRDTKLVEAIENSDVIAIGPGLGLDAQAKLLLKLVKNTVKSTQTVILDASALDLLAEDYTLLPVNAKKIVLTPHQKEWERVSQIKIPFQEDGDNFAVLKSLFPDNNGILVLKSNHTKIYDCFGKVYQNPLGNPGMATGGMGDTLTGILAGFCGQFSAKIETVASAVYLHSLAGDELFKKRYVVLPTQLSAKIPQLMKQFSLE</sequence>
<evidence type="ECO:0000313" key="9">
    <source>
        <dbReference type="Proteomes" id="UP001213015"/>
    </source>
</evidence>
<dbReference type="RefSeq" id="WP_006586419.1">
    <property type="nucleotide sequence ID" value="NZ_JAKEYH010000024.1"/>
</dbReference>
<comment type="cofactor">
    <cofactor evidence="6">
        <name>Mg(2+)</name>
        <dbReference type="ChEBI" id="CHEBI:18420"/>
    </cofactor>
</comment>
<feature type="binding site" evidence="6">
    <location>
        <position position="100"/>
    </location>
    <ligand>
        <name>(6S)-NADPHX</name>
        <dbReference type="ChEBI" id="CHEBI:64076"/>
    </ligand>
</feature>
<name>A0AAP3M461_9LACO</name>
<keyword evidence="2 6" id="KW-0067">ATP-binding</keyword>
<comment type="caution">
    <text evidence="8">The sequence shown here is derived from an EMBL/GenBank/DDBJ whole genome shotgun (WGS) entry which is preliminary data.</text>
</comment>
<dbReference type="Pfam" id="PF01256">
    <property type="entry name" value="Carb_kinase"/>
    <property type="match status" value="1"/>
</dbReference>
<dbReference type="GO" id="GO:0052855">
    <property type="term" value="F:ADP-dependent NAD(P)H-hydrate dehydratase activity"/>
    <property type="evidence" value="ECO:0007669"/>
    <property type="project" value="UniProtKB-UniRule"/>
</dbReference>
<evidence type="ECO:0000256" key="2">
    <source>
        <dbReference type="ARBA" id="ARBA00022840"/>
    </source>
</evidence>
<protein>
    <recommendedName>
        <fullName evidence="6">ADP-dependent (S)-NAD(P)H-hydrate dehydratase</fullName>
        <ecNumber evidence="6">4.2.1.136</ecNumber>
    </recommendedName>
    <alternativeName>
        <fullName evidence="6">ADP-dependent NAD(P)HX dehydratase</fullName>
    </alternativeName>
</protein>
<organism evidence="8 9">
    <name type="scientific">Lactobacillus mulieris</name>
    <dbReference type="NCBI Taxonomy" id="2508708"/>
    <lineage>
        <taxon>Bacteria</taxon>
        <taxon>Bacillati</taxon>
        <taxon>Bacillota</taxon>
        <taxon>Bacilli</taxon>
        <taxon>Lactobacillales</taxon>
        <taxon>Lactobacillaceae</taxon>
        <taxon>Lactobacillus</taxon>
    </lineage>
</organism>
<dbReference type="HAMAP" id="MF_01965">
    <property type="entry name" value="NADHX_dehydratase"/>
    <property type="match status" value="1"/>
</dbReference>
<dbReference type="GO" id="GO:0110051">
    <property type="term" value="P:metabolite repair"/>
    <property type="evidence" value="ECO:0007669"/>
    <property type="project" value="TreeGrafter"/>
</dbReference>
<dbReference type="Proteomes" id="UP001213015">
    <property type="component" value="Unassembled WGS sequence"/>
</dbReference>
<dbReference type="SUPFAM" id="SSF53613">
    <property type="entry name" value="Ribokinase-like"/>
    <property type="match status" value="1"/>
</dbReference>
<feature type="binding site" evidence="6">
    <location>
        <position position="220"/>
    </location>
    <ligand>
        <name>AMP</name>
        <dbReference type="ChEBI" id="CHEBI:456215"/>
    </ligand>
</feature>
<dbReference type="Gene3D" id="3.40.1190.20">
    <property type="match status" value="1"/>
</dbReference>
<dbReference type="AlphaFoldDB" id="A0AAP3M461"/>
<dbReference type="InterPro" id="IPR029056">
    <property type="entry name" value="Ribokinase-like"/>
</dbReference>
<dbReference type="GO" id="GO:0005524">
    <property type="term" value="F:ATP binding"/>
    <property type="evidence" value="ECO:0007669"/>
    <property type="project" value="UniProtKB-KW"/>
</dbReference>
<gene>
    <name evidence="6" type="primary">nnrD</name>
    <name evidence="8" type="ORF">L2422_06920</name>
</gene>
<dbReference type="EMBL" id="JAKHLF010000012">
    <property type="protein sequence ID" value="MCZ3845226.1"/>
    <property type="molecule type" value="Genomic_DNA"/>
</dbReference>
<dbReference type="EC" id="4.2.1.136" evidence="6"/>
<comment type="similarity">
    <text evidence="6">Belongs to the NnrD/CARKD family.</text>
</comment>
<dbReference type="PROSITE" id="PS01049">
    <property type="entry name" value="YJEF_C_1"/>
    <property type="match status" value="1"/>
</dbReference>
<comment type="function">
    <text evidence="6">Catalyzes the dehydration of the S-form of NAD(P)HX at the expense of ADP, which is converted to AMP. Together with NAD(P)HX epimerase, which catalyzes the epimerization of the S- and R-forms, the enzyme allows the repair of both epimers of NAD(P)HX, a damaged form of NAD(P)H that is a result of enzymatic or heat-dependent hydration.</text>
</comment>
<dbReference type="NCBIfam" id="TIGR00196">
    <property type="entry name" value="yjeF_cterm"/>
    <property type="match status" value="1"/>
</dbReference>
<keyword evidence="1 6" id="KW-0547">Nucleotide-binding</keyword>